<dbReference type="Gene3D" id="4.10.240.10">
    <property type="entry name" value="Zn(2)-C6 fungal-type DNA-binding domain"/>
    <property type="match status" value="1"/>
</dbReference>
<dbReference type="GO" id="GO:0000981">
    <property type="term" value="F:DNA-binding transcription factor activity, RNA polymerase II-specific"/>
    <property type="evidence" value="ECO:0007669"/>
    <property type="project" value="InterPro"/>
</dbReference>
<dbReference type="PROSITE" id="PS50048">
    <property type="entry name" value="ZN2_CY6_FUNGAL_2"/>
    <property type="match status" value="1"/>
</dbReference>
<accession>A0A077X4G8</accession>
<protein>
    <recommendedName>
        <fullName evidence="7">Zn(2)-C6 fungal-type domain-containing protein</fullName>
    </recommendedName>
</protein>
<dbReference type="GO" id="GO:0005634">
    <property type="term" value="C:nucleus"/>
    <property type="evidence" value="ECO:0007669"/>
    <property type="project" value="UniProtKB-SubCell"/>
</dbReference>
<dbReference type="InterPro" id="IPR001138">
    <property type="entry name" value="Zn2Cys6_DnaBD"/>
</dbReference>
<evidence type="ECO:0000256" key="3">
    <source>
        <dbReference type="ARBA" id="ARBA00023015"/>
    </source>
</evidence>
<sequence length="261" mass="28433">MCSLPSTVTTSTASQNMQYLLGHDHHALSFHHQPLVRSKSIGNNHTLTLPNYKPPSRRLSSGSACEACRRRKTKCDGGQPCAYCASNGIECLHRNTRRKAANNTSSSLMISTGNRSPPDYMRPIAVTCAPYSRPGSSSGYAYDRRILSKQTSCPSLIVTTHWPPSSPPKSNLSHDSLKDDKKQQYHQQSSALSTSNCWSTSSSDYYGRGKEEMPSMMDQLSCRTFSTVVYPLSAAAASNTKPELASPLSRTCSSSSSNTGH</sequence>
<dbReference type="OrthoDB" id="2123952at2759"/>
<dbReference type="CDD" id="cd00067">
    <property type="entry name" value="GAL4"/>
    <property type="match status" value="1"/>
</dbReference>
<feature type="region of interest" description="Disordered" evidence="6">
    <location>
        <begin position="236"/>
        <end position="261"/>
    </location>
</feature>
<keyword evidence="5" id="KW-0539">Nucleus</keyword>
<organism evidence="8">
    <name type="scientific">Lichtheimia ramosa</name>
    <dbReference type="NCBI Taxonomy" id="688394"/>
    <lineage>
        <taxon>Eukaryota</taxon>
        <taxon>Fungi</taxon>
        <taxon>Fungi incertae sedis</taxon>
        <taxon>Mucoromycota</taxon>
        <taxon>Mucoromycotina</taxon>
        <taxon>Mucoromycetes</taxon>
        <taxon>Mucorales</taxon>
        <taxon>Lichtheimiaceae</taxon>
        <taxon>Lichtheimia</taxon>
    </lineage>
</organism>
<dbReference type="GO" id="GO:0008270">
    <property type="term" value="F:zinc ion binding"/>
    <property type="evidence" value="ECO:0007669"/>
    <property type="project" value="InterPro"/>
</dbReference>
<dbReference type="EMBL" id="LK023386">
    <property type="protein sequence ID" value="CDS14475.1"/>
    <property type="molecule type" value="Genomic_DNA"/>
</dbReference>
<evidence type="ECO:0000256" key="4">
    <source>
        <dbReference type="ARBA" id="ARBA00023163"/>
    </source>
</evidence>
<gene>
    <name evidence="8" type="ORF">LRAMOSA06644</name>
</gene>
<dbReference type="PANTHER" id="PTHR47338:SF5">
    <property type="entry name" value="ZN(II)2CYS6 TRANSCRIPTION FACTOR (EUROFUNG)"/>
    <property type="match status" value="1"/>
</dbReference>
<evidence type="ECO:0000259" key="7">
    <source>
        <dbReference type="PROSITE" id="PS50048"/>
    </source>
</evidence>
<dbReference type="PANTHER" id="PTHR47338">
    <property type="entry name" value="ZN(II)2CYS6 TRANSCRIPTION FACTOR (EUROFUNG)-RELATED"/>
    <property type="match status" value="1"/>
</dbReference>
<dbReference type="AlphaFoldDB" id="A0A077X4G8"/>
<name>A0A077X4G8_9FUNG</name>
<reference evidence="8" key="1">
    <citation type="journal article" date="2014" name="Genome Announc.">
        <title>De novo whole-genome sequence and genome annotation of Lichtheimia ramosa.</title>
        <authorList>
            <person name="Linde J."/>
            <person name="Schwartze V."/>
            <person name="Binder U."/>
            <person name="Lass-Florl C."/>
            <person name="Voigt K."/>
            <person name="Horn F."/>
        </authorList>
    </citation>
    <scope>NUCLEOTIDE SEQUENCE</scope>
    <source>
        <strain evidence="8">JMRC FSU:6197</strain>
    </source>
</reference>
<comment type="subcellular location">
    <subcellularLocation>
        <location evidence="1">Nucleus</location>
    </subcellularLocation>
</comment>
<dbReference type="InterPro" id="IPR050815">
    <property type="entry name" value="TF_fung"/>
</dbReference>
<keyword evidence="4" id="KW-0804">Transcription</keyword>
<evidence type="ECO:0000256" key="2">
    <source>
        <dbReference type="ARBA" id="ARBA00022723"/>
    </source>
</evidence>
<dbReference type="SMART" id="SM00066">
    <property type="entry name" value="GAL4"/>
    <property type="match status" value="1"/>
</dbReference>
<dbReference type="PROSITE" id="PS00463">
    <property type="entry name" value="ZN2_CY6_FUNGAL_1"/>
    <property type="match status" value="1"/>
</dbReference>
<feature type="compositionally biased region" description="Low complexity" evidence="6">
    <location>
        <begin position="246"/>
        <end position="261"/>
    </location>
</feature>
<dbReference type="Pfam" id="PF00172">
    <property type="entry name" value="Zn_clus"/>
    <property type="match status" value="1"/>
</dbReference>
<feature type="region of interest" description="Disordered" evidence="6">
    <location>
        <begin position="158"/>
        <end position="200"/>
    </location>
</feature>
<keyword evidence="2" id="KW-0479">Metal-binding</keyword>
<keyword evidence="3" id="KW-0805">Transcription regulation</keyword>
<evidence type="ECO:0000256" key="5">
    <source>
        <dbReference type="ARBA" id="ARBA00023242"/>
    </source>
</evidence>
<evidence type="ECO:0000256" key="1">
    <source>
        <dbReference type="ARBA" id="ARBA00004123"/>
    </source>
</evidence>
<feature type="domain" description="Zn(2)-C6 fungal-type" evidence="7">
    <location>
        <begin position="64"/>
        <end position="93"/>
    </location>
</feature>
<evidence type="ECO:0000313" key="8">
    <source>
        <dbReference type="EMBL" id="CDS14475.1"/>
    </source>
</evidence>
<dbReference type="InterPro" id="IPR036864">
    <property type="entry name" value="Zn2-C6_fun-type_DNA-bd_sf"/>
</dbReference>
<evidence type="ECO:0000256" key="6">
    <source>
        <dbReference type="SAM" id="MobiDB-lite"/>
    </source>
</evidence>
<proteinExistence type="predicted"/>
<feature type="compositionally biased region" description="Low complexity" evidence="6">
    <location>
        <begin position="189"/>
        <end position="200"/>
    </location>
</feature>
<dbReference type="SUPFAM" id="SSF57701">
    <property type="entry name" value="Zn2/Cys6 DNA-binding domain"/>
    <property type="match status" value="1"/>
</dbReference>